<accession>A0A6A6GAP5</accession>
<dbReference type="OrthoDB" id="3905353at2759"/>
<feature type="compositionally biased region" description="Acidic residues" evidence="1">
    <location>
        <begin position="348"/>
        <end position="371"/>
    </location>
</feature>
<keyword evidence="3" id="KW-1185">Reference proteome</keyword>
<feature type="compositionally biased region" description="Basic and acidic residues" evidence="1">
    <location>
        <begin position="419"/>
        <end position="428"/>
    </location>
</feature>
<feature type="region of interest" description="Disordered" evidence="1">
    <location>
        <begin position="325"/>
        <end position="372"/>
    </location>
</feature>
<evidence type="ECO:0000313" key="2">
    <source>
        <dbReference type="EMBL" id="KAF2222796.1"/>
    </source>
</evidence>
<dbReference type="Proteomes" id="UP000799538">
    <property type="component" value="Unassembled WGS sequence"/>
</dbReference>
<proteinExistence type="predicted"/>
<dbReference type="EMBL" id="ML992507">
    <property type="protein sequence ID" value="KAF2222796.1"/>
    <property type="molecule type" value="Genomic_DNA"/>
</dbReference>
<reference evidence="3" key="1">
    <citation type="journal article" date="2020" name="Stud. Mycol.">
        <title>101 Dothideomycetes genomes: A test case for predicting lifestyles and emergence of pathogens.</title>
        <authorList>
            <person name="Haridas S."/>
            <person name="Albert R."/>
            <person name="Binder M."/>
            <person name="Bloem J."/>
            <person name="LaButti K."/>
            <person name="Salamov A."/>
            <person name="Andreopoulos B."/>
            <person name="Baker S."/>
            <person name="Barry K."/>
            <person name="Bills G."/>
            <person name="Bluhm B."/>
            <person name="Cannon C."/>
            <person name="Castanera R."/>
            <person name="Culley D."/>
            <person name="Daum C."/>
            <person name="Ezra D."/>
            <person name="Gonzalez J."/>
            <person name="Henrissat B."/>
            <person name="Kuo A."/>
            <person name="Liang C."/>
            <person name="Lipzen A."/>
            <person name="Lutzoni F."/>
            <person name="Magnuson J."/>
            <person name="Mondo S."/>
            <person name="Nolan M."/>
            <person name="Ohm R."/>
            <person name="Pangilinan J."/>
            <person name="Park H.-J."/>
            <person name="Ramirez L."/>
            <person name="Alfaro M."/>
            <person name="Sun H."/>
            <person name="Tritt A."/>
            <person name="Yoshinaga Y."/>
            <person name="Zwiers L.-H."/>
            <person name="Turgeon B."/>
            <person name="Goodwin S."/>
            <person name="Spatafora J."/>
            <person name="Crous P."/>
            <person name="Grigoriev I."/>
        </authorList>
    </citation>
    <scope>NUCLEOTIDE SEQUENCE [LARGE SCALE GENOMIC DNA]</scope>
    <source>
        <strain evidence="3">CECT 20119</strain>
    </source>
</reference>
<organism evidence="2 3">
    <name type="scientific">Elsinoe ampelina</name>
    <dbReference type="NCBI Taxonomy" id="302913"/>
    <lineage>
        <taxon>Eukaryota</taxon>
        <taxon>Fungi</taxon>
        <taxon>Dikarya</taxon>
        <taxon>Ascomycota</taxon>
        <taxon>Pezizomycotina</taxon>
        <taxon>Dothideomycetes</taxon>
        <taxon>Dothideomycetidae</taxon>
        <taxon>Myriangiales</taxon>
        <taxon>Elsinoaceae</taxon>
        <taxon>Elsinoe</taxon>
    </lineage>
</organism>
<feature type="region of interest" description="Disordered" evidence="1">
    <location>
        <begin position="1"/>
        <end position="32"/>
    </location>
</feature>
<feature type="compositionally biased region" description="Acidic residues" evidence="1">
    <location>
        <begin position="328"/>
        <end position="338"/>
    </location>
</feature>
<feature type="region of interest" description="Disordered" evidence="1">
    <location>
        <begin position="91"/>
        <end position="167"/>
    </location>
</feature>
<evidence type="ECO:0000256" key="1">
    <source>
        <dbReference type="SAM" id="MobiDB-lite"/>
    </source>
</evidence>
<gene>
    <name evidence="2" type="ORF">BDZ85DRAFT_249787</name>
</gene>
<sequence>MPSISSKKQIDLLQSDRKRAPHKLARDRPGEPIFSLSGSTQTAGSCSGSGSNPGLLRGAITSLDKLCNVSPQTRAPASTTLLVMDDKLRRSTRQHSAGHAATNADSNKGSKSPNASLAIRTNSKRIRREPSATSLASRASKAKKAKVRPSISRNSSALSIHSRPGISRNSSIRSVKHLLIPTTDDVAITSGDEGYEDSVMDSSLPVKPIISINFDEPMNERPQWAVRHRIYVDNELISTTTSMQRPGYHKFQDILLREQIETRLHTPHHGESAHFATRHAILRFWLGDGSLSEKWMDKDMGGEKEHEFAMENMNDWTILYLSMGGEDTTTDDGSEADADMSVNQTDNETADESIMDDDDDDNDNTPNEDEVFPTMDIVSHYISDYHDARNIASAPGVSVSDDEDEETDQIPNPQNLTKTDPDRPSLERKDSVPIYHWVEERRRTLEHQLRTFFHCPSPSCFNKGGTCLVISPAQHLHVGVKDLTDWSQQIAHANRSIAASTLHLAAKLIDDQVRAQDERLADVGREREDEDDLGEVLRAYTALGGMRPSGPDEAPVEMEMLD</sequence>
<feature type="compositionally biased region" description="Polar residues" evidence="1">
    <location>
        <begin position="409"/>
        <end position="418"/>
    </location>
</feature>
<protein>
    <submittedName>
        <fullName evidence="2">Uncharacterized protein</fullName>
    </submittedName>
</protein>
<feature type="compositionally biased region" description="Polar residues" evidence="1">
    <location>
        <begin position="103"/>
        <end position="121"/>
    </location>
</feature>
<name>A0A6A6GAP5_9PEZI</name>
<feature type="region of interest" description="Disordered" evidence="1">
    <location>
        <begin position="395"/>
        <end position="428"/>
    </location>
</feature>
<evidence type="ECO:0000313" key="3">
    <source>
        <dbReference type="Proteomes" id="UP000799538"/>
    </source>
</evidence>
<feature type="compositionally biased region" description="Basic and acidic residues" evidence="1">
    <location>
        <begin position="8"/>
        <end position="30"/>
    </location>
</feature>
<dbReference type="AlphaFoldDB" id="A0A6A6GAP5"/>